<evidence type="ECO:0008006" key="3">
    <source>
        <dbReference type="Google" id="ProtNLM"/>
    </source>
</evidence>
<keyword evidence="2" id="KW-1185">Reference proteome</keyword>
<dbReference type="AlphaFoldDB" id="A0A1N7D5F4"/>
<protein>
    <recommendedName>
        <fullName evidence="3">DUF2726 domain-containing protein</fullName>
    </recommendedName>
</protein>
<name>A0A1N7D5F4_9ACTN</name>
<reference evidence="1 2" key="1">
    <citation type="submission" date="2017-01" db="EMBL/GenBank/DDBJ databases">
        <authorList>
            <person name="Mah S.A."/>
            <person name="Swanson W.J."/>
            <person name="Moy G.W."/>
            <person name="Vacquier V.D."/>
        </authorList>
    </citation>
    <scope>NUCLEOTIDE SEQUENCE [LARGE SCALE GENOMIC DNA]</scope>
    <source>
        <strain evidence="1 2">DSM 45758</strain>
    </source>
</reference>
<dbReference type="Proteomes" id="UP000186004">
    <property type="component" value="Unassembled WGS sequence"/>
</dbReference>
<gene>
    <name evidence="1" type="ORF">SAMN05444858_11547</name>
</gene>
<dbReference type="OrthoDB" id="3347799at2"/>
<evidence type="ECO:0000313" key="2">
    <source>
        <dbReference type="Proteomes" id="UP000186004"/>
    </source>
</evidence>
<accession>A0A1N7D5F4</accession>
<dbReference type="EMBL" id="FTNF01000015">
    <property type="protein sequence ID" value="SIR71116.1"/>
    <property type="molecule type" value="Genomic_DNA"/>
</dbReference>
<organism evidence="1 2">
    <name type="scientific">Micromonospora avicenniae</name>
    <dbReference type="NCBI Taxonomy" id="1198245"/>
    <lineage>
        <taxon>Bacteria</taxon>
        <taxon>Bacillati</taxon>
        <taxon>Actinomycetota</taxon>
        <taxon>Actinomycetes</taxon>
        <taxon>Micromonosporales</taxon>
        <taxon>Micromonosporaceae</taxon>
        <taxon>Micromonospora</taxon>
    </lineage>
</organism>
<dbReference type="RefSeq" id="WP_076472652.1">
    <property type="nucleotide sequence ID" value="NZ_FTNF01000015.1"/>
</dbReference>
<dbReference type="STRING" id="1198245.SAMN05444858_11547"/>
<proteinExistence type="predicted"/>
<sequence>MTIIGDEGRLLRALPLAGGRAPLLHRAGHQVYPAHRLGELVPGRPPGITGNQWSTASREGYDLVICSGDTGQIVAAVEIGPAVPGGSPAQRAERMKATVAAAAGLPVLRVESSTLRPADHGRRLVEYVLDARGYAAATPPDPEGPAPTGFREILGRLPDGRTGHVNDLGALARAAAVEAYVSRGLVDPIVRGLHVQWSGGPAEGWSWVEVRPGRCLVERVTVREHGFSCGIDSAQLAEDLAAVAIGERLRDLDDAEPEFVGRDALRADILALQARRDELVGGFAFDHLCAD</sequence>
<evidence type="ECO:0000313" key="1">
    <source>
        <dbReference type="EMBL" id="SIR71116.1"/>
    </source>
</evidence>